<gene>
    <name evidence="3" type="ORF">OF365_03115</name>
</gene>
<organism evidence="3 4">
    <name type="scientific">Ureaplasma zalophigenitalium</name>
    <dbReference type="NCBI Taxonomy" id="907723"/>
    <lineage>
        <taxon>Bacteria</taxon>
        <taxon>Bacillati</taxon>
        <taxon>Mycoplasmatota</taxon>
        <taxon>Mycoplasmoidales</taxon>
        <taxon>Mycoplasmoidaceae</taxon>
        <taxon>Ureaplasma</taxon>
    </lineage>
</organism>
<dbReference type="PANTHER" id="PTHR30408">
    <property type="entry name" value="TYPE-1 RESTRICTION ENZYME ECOKI SPECIFICITY PROTEIN"/>
    <property type="match status" value="1"/>
</dbReference>
<feature type="non-terminal residue" evidence="3">
    <location>
        <position position="243"/>
    </location>
</feature>
<dbReference type="EC" id="3.1.21.-" evidence="3"/>
<dbReference type="InterPro" id="IPR052021">
    <property type="entry name" value="Type-I_RS_S_subunit"/>
</dbReference>
<evidence type="ECO:0000256" key="1">
    <source>
        <dbReference type="ARBA" id="ARBA00022747"/>
    </source>
</evidence>
<keyword evidence="2" id="KW-0238">DNA-binding</keyword>
<dbReference type="GO" id="GO:0016787">
    <property type="term" value="F:hydrolase activity"/>
    <property type="evidence" value="ECO:0007669"/>
    <property type="project" value="UniProtKB-KW"/>
</dbReference>
<keyword evidence="3" id="KW-0255">Endonuclease</keyword>
<keyword evidence="3" id="KW-0378">Hydrolase</keyword>
<evidence type="ECO:0000313" key="3">
    <source>
        <dbReference type="EMBL" id="MCV3754353.1"/>
    </source>
</evidence>
<keyword evidence="4" id="KW-1185">Reference proteome</keyword>
<protein>
    <submittedName>
        <fullName evidence="3">Restriction endonuclease subunit S</fullName>
        <ecNumber evidence="3">3.1.21.-</ecNumber>
    </submittedName>
</protein>
<sequence>MRDIGSIYSGLKSKVSIDFVQGNSLYYSYLDIFKNTIIDFEPKNYVKISEYQNVVRYGDIILTTSSETAEECATSSVIMFRSAKKIYLNSFCFGIRLNDLSQFDLFFLAYFLRSSSFRRKARILAQGISRFNIQPSKILNTIFHFGISKQEQKAIGSLAKSFDQAISLLQCKLEKLKNLKNTLLEKMFADEKHPFPKIRFKEFTNDWEQRRIEDLVNLVKKSSLLITQIKNKGSYPVYSAGTF</sequence>
<dbReference type="GO" id="GO:0004519">
    <property type="term" value="F:endonuclease activity"/>
    <property type="evidence" value="ECO:0007669"/>
    <property type="project" value="UniProtKB-KW"/>
</dbReference>
<dbReference type="Gene3D" id="3.90.220.20">
    <property type="entry name" value="DNA methylase specificity domains"/>
    <property type="match status" value="2"/>
</dbReference>
<proteinExistence type="predicted"/>
<accession>A0ABT3BRB2</accession>
<dbReference type="InterPro" id="IPR044946">
    <property type="entry name" value="Restrct_endonuc_typeI_TRD_sf"/>
</dbReference>
<reference evidence="3 4" key="1">
    <citation type="journal article" date="2020" name="Int. J. Syst. Evol. Microbiol.">
        <title>Ureaplasma miroungigenitalium sp. nov. isolated from northern elephant seals (Mirounga angustirostris) and Ureaplasma zalophigenitalium sp. nov. isolated from California sea lions (Zalophus californianus).</title>
        <authorList>
            <person name="Volokhov D.V."/>
            <person name="Gulland F.M."/>
            <person name="Gao Y."/>
            <person name="Chizhikov V.E."/>
        </authorList>
    </citation>
    <scope>NUCLEOTIDE SEQUENCE [LARGE SCALE GENOMIC DNA]</scope>
    <source>
        <strain evidence="3 4">CSL7644-GEN</strain>
    </source>
</reference>
<keyword evidence="1" id="KW-0680">Restriction system</keyword>
<dbReference type="Proteomes" id="UP001207252">
    <property type="component" value="Unassembled WGS sequence"/>
</dbReference>
<evidence type="ECO:0000256" key="2">
    <source>
        <dbReference type="ARBA" id="ARBA00023125"/>
    </source>
</evidence>
<keyword evidence="3" id="KW-0540">Nuclease</keyword>
<dbReference type="PANTHER" id="PTHR30408:SF12">
    <property type="entry name" value="TYPE I RESTRICTION ENZYME MJAVIII SPECIFICITY SUBUNIT"/>
    <property type="match status" value="1"/>
</dbReference>
<name>A0ABT3BRB2_9BACT</name>
<dbReference type="Gene3D" id="1.10.287.1120">
    <property type="entry name" value="Bipartite methylase S protein"/>
    <property type="match status" value="1"/>
</dbReference>
<evidence type="ECO:0000313" key="4">
    <source>
        <dbReference type="Proteomes" id="UP001207252"/>
    </source>
</evidence>
<dbReference type="SUPFAM" id="SSF116734">
    <property type="entry name" value="DNA methylase specificity domain"/>
    <property type="match status" value="2"/>
</dbReference>
<comment type="caution">
    <text evidence="3">The sequence shown here is derived from an EMBL/GenBank/DDBJ whole genome shotgun (WGS) entry which is preliminary data.</text>
</comment>
<dbReference type="EMBL" id="JAOXHJ010000012">
    <property type="protein sequence ID" value="MCV3754353.1"/>
    <property type="molecule type" value="Genomic_DNA"/>
</dbReference>